<reference evidence="9 10" key="1">
    <citation type="submission" date="2019-02" db="EMBL/GenBank/DDBJ databases">
        <authorList>
            <person name="Fomenkov A."/>
            <person name="Dubinina G."/>
            <person name="Grabovich M."/>
            <person name="Vincze T."/>
            <person name="Roberts R.J."/>
        </authorList>
    </citation>
    <scope>NUCLEOTIDE SEQUENCE [LARGE SCALE GENOMIC DNA]</scope>
    <source>
        <strain evidence="9 10">P</strain>
    </source>
</reference>
<keyword evidence="4 7" id="KW-0812">Transmembrane</keyword>
<evidence type="ECO:0000256" key="4">
    <source>
        <dbReference type="ARBA" id="ARBA00022692"/>
    </source>
</evidence>
<proteinExistence type="inferred from homology"/>
<evidence type="ECO:0000256" key="5">
    <source>
        <dbReference type="ARBA" id="ARBA00022989"/>
    </source>
</evidence>
<feature type="transmembrane region" description="Helical" evidence="7">
    <location>
        <begin position="77"/>
        <end position="98"/>
    </location>
</feature>
<accession>A0A5C1Q9G1</accession>
<evidence type="ECO:0000256" key="1">
    <source>
        <dbReference type="ARBA" id="ARBA00004651"/>
    </source>
</evidence>
<dbReference type="InterPro" id="IPR035906">
    <property type="entry name" value="MetI-like_sf"/>
</dbReference>
<sequence length="296" mass="33017">MTEKTSNIIFDSIKLFVLIFLLIITLYPFLNLLAISFNEAQDTAKGGITLFPRVFSTASYRTLFRLPELFTGFVNSVLRTVIGSVTQVFSCAMIAYVLSRKSFPLRKPLSLLWIFTMYVSGGLIPYYFLMRSLGLLNNFHIYWIPGLTSAFTIIVIRTYIIGLPESLIEAAKVEGAGEFRIFMQIILPLAIPVLATMALFAAVDHWNSWVDTWLFNPKKKELTTLQYELMKKLSSTNSSKAGKLGAAAKRGSRSGGTTPKSIRAAMTMIAAVPIMLVYPFLQKYFVTGLTLGGVKE</sequence>
<keyword evidence="10" id="KW-1185">Reference proteome</keyword>
<evidence type="ECO:0000256" key="6">
    <source>
        <dbReference type="ARBA" id="ARBA00023136"/>
    </source>
</evidence>
<dbReference type="Proteomes" id="UP000323824">
    <property type="component" value="Chromosome"/>
</dbReference>
<evidence type="ECO:0000256" key="3">
    <source>
        <dbReference type="ARBA" id="ARBA00022475"/>
    </source>
</evidence>
<dbReference type="CDD" id="cd06261">
    <property type="entry name" value="TM_PBP2"/>
    <property type="match status" value="1"/>
</dbReference>
<dbReference type="KEGG" id="sper:EW093_05200"/>
<dbReference type="GO" id="GO:0055085">
    <property type="term" value="P:transmembrane transport"/>
    <property type="evidence" value="ECO:0007669"/>
    <property type="project" value="InterPro"/>
</dbReference>
<evidence type="ECO:0000259" key="8">
    <source>
        <dbReference type="PROSITE" id="PS50928"/>
    </source>
</evidence>
<organism evidence="9 10">
    <name type="scientific">Thiospirochaeta perfilievii</name>
    <dbReference type="NCBI Taxonomy" id="252967"/>
    <lineage>
        <taxon>Bacteria</taxon>
        <taxon>Pseudomonadati</taxon>
        <taxon>Spirochaetota</taxon>
        <taxon>Spirochaetia</taxon>
        <taxon>Spirochaetales</taxon>
        <taxon>Spirochaetaceae</taxon>
        <taxon>Thiospirochaeta</taxon>
    </lineage>
</organism>
<evidence type="ECO:0000256" key="2">
    <source>
        <dbReference type="ARBA" id="ARBA00022448"/>
    </source>
</evidence>
<name>A0A5C1Q9G1_9SPIO</name>
<dbReference type="RefSeq" id="WP_149567378.1">
    <property type="nucleotide sequence ID" value="NZ_CP035807.1"/>
</dbReference>
<dbReference type="PROSITE" id="PS50928">
    <property type="entry name" value="ABC_TM1"/>
    <property type="match status" value="1"/>
</dbReference>
<dbReference type="Gene3D" id="1.10.3720.10">
    <property type="entry name" value="MetI-like"/>
    <property type="match status" value="1"/>
</dbReference>
<protein>
    <submittedName>
        <fullName evidence="9">Carbohydrate ABC transporter permease</fullName>
    </submittedName>
</protein>
<dbReference type="SUPFAM" id="SSF161098">
    <property type="entry name" value="MetI-like"/>
    <property type="match status" value="1"/>
</dbReference>
<dbReference type="AlphaFoldDB" id="A0A5C1Q9G1"/>
<feature type="transmembrane region" description="Helical" evidence="7">
    <location>
        <begin position="110"/>
        <end position="129"/>
    </location>
</feature>
<comment type="subcellular location">
    <subcellularLocation>
        <location evidence="1 7">Cell membrane</location>
        <topology evidence="1 7">Multi-pass membrane protein</topology>
    </subcellularLocation>
</comment>
<dbReference type="OrthoDB" id="356811at2"/>
<dbReference type="Pfam" id="PF00528">
    <property type="entry name" value="BPD_transp_1"/>
    <property type="match status" value="1"/>
</dbReference>
<evidence type="ECO:0000256" key="7">
    <source>
        <dbReference type="RuleBase" id="RU363032"/>
    </source>
</evidence>
<feature type="transmembrane region" description="Helical" evidence="7">
    <location>
        <begin position="262"/>
        <end position="281"/>
    </location>
</feature>
<feature type="transmembrane region" description="Helical" evidence="7">
    <location>
        <begin position="181"/>
        <end position="203"/>
    </location>
</feature>
<feature type="domain" description="ABC transmembrane type-1" evidence="8">
    <location>
        <begin position="73"/>
        <end position="281"/>
    </location>
</feature>
<keyword evidence="5 7" id="KW-1133">Transmembrane helix</keyword>
<feature type="transmembrane region" description="Helical" evidence="7">
    <location>
        <begin position="141"/>
        <end position="160"/>
    </location>
</feature>
<keyword evidence="2 7" id="KW-0813">Transport</keyword>
<feature type="transmembrane region" description="Helical" evidence="7">
    <location>
        <begin position="12"/>
        <end position="30"/>
    </location>
</feature>
<dbReference type="PANTHER" id="PTHR43744:SF9">
    <property type="entry name" value="POLYGALACTURONAN_RHAMNOGALACTURONAN TRANSPORT SYSTEM PERMEASE PROTEIN YTCP"/>
    <property type="match status" value="1"/>
</dbReference>
<reference evidence="9 10" key="2">
    <citation type="submission" date="2019-09" db="EMBL/GenBank/DDBJ databases">
        <title>Complete Genome Sequence and Methylome Analysis of free living Spirochaetas.</title>
        <authorList>
            <person name="Leshcheva N."/>
            <person name="Mikheeva N."/>
        </authorList>
    </citation>
    <scope>NUCLEOTIDE SEQUENCE [LARGE SCALE GENOMIC DNA]</scope>
    <source>
        <strain evidence="9 10">P</strain>
    </source>
</reference>
<dbReference type="PANTHER" id="PTHR43744">
    <property type="entry name" value="ABC TRANSPORTER PERMEASE PROTEIN MG189-RELATED-RELATED"/>
    <property type="match status" value="1"/>
</dbReference>
<dbReference type="GO" id="GO:0005886">
    <property type="term" value="C:plasma membrane"/>
    <property type="evidence" value="ECO:0007669"/>
    <property type="project" value="UniProtKB-SubCell"/>
</dbReference>
<evidence type="ECO:0000313" key="9">
    <source>
        <dbReference type="EMBL" id="QEN04121.1"/>
    </source>
</evidence>
<dbReference type="EMBL" id="CP035807">
    <property type="protein sequence ID" value="QEN04121.1"/>
    <property type="molecule type" value="Genomic_DNA"/>
</dbReference>
<keyword evidence="6 7" id="KW-0472">Membrane</keyword>
<comment type="similarity">
    <text evidence="7">Belongs to the binding-protein-dependent transport system permease family.</text>
</comment>
<evidence type="ECO:0000313" key="10">
    <source>
        <dbReference type="Proteomes" id="UP000323824"/>
    </source>
</evidence>
<gene>
    <name evidence="9" type="ORF">EW093_05200</name>
</gene>
<dbReference type="InterPro" id="IPR000515">
    <property type="entry name" value="MetI-like"/>
</dbReference>
<keyword evidence="3" id="KW-1003">Cell membrane</keyword>